<organism evidence="1 2">
    <name type="scientific">Mycoplasmopsis edwardii</name>
    <dbReference type="NCBI Taxonomy" id="53558"/>
    <lineage>
        <taxon>Bacteria</taxon>
        <taxon>Bacillati</taxon>
        <taxon>Mycoplasmatota</taxon>
        <taxon>Mycoplasmoidales</taxon>
        <taxon>Metamycoplasmataceae</taxon>
        <taxon>Mycoplasmopsis</taxon>
    </lineage>
</organism>
<dbReference type="Proteomes" id="UP000257559">
    <property type="component" value="Chromosome"/>
</dbReference>
<proteinExistence type="predicted"/>
<dbReference type="EMBL" id="LS991951">
    <property type="protein sequence ID" value="SYV97662.1"/>
    <property type="molecule type" value="Genomic_DNA"/>
</dbReference>
<dbReference type="AlphaFoldDB" id="A0A3B0PLH2"/>
<name>A0A3B0PLH2_9BACT</name>
<sequence length="120" mass="13656">MRQNKNNSRILRRHDVSIKPEEEGLRYKRFMGDKLNMEHVYQPIGGACCGGKCAANKNANLLLAKKNASVKQTVQVEKTVAKETVVVKNNVAQKVESKQVKQEIKAPVYLELKELSNEFW</sequence>
<evidence type="ECO:0000313" key="2">
    <source>
        <dbReference type="Proteomes" id="UP000257559"/>
    </source>
</evidence>
<dbReference type="KEGG" id="medw:NCTC10132_01029"/>
<reference evidence="2" key="1">
    <citation type="submission" date="2018-06" db="EMBL/GenBank/DDBJ databases">
        <authorList>
            <consortium name="Pathogen Informatics"/>
        </authorList>
    </citation>
    <scope>NUCLEOTIDE SEQUENCE [LARGE SCALE GENOMIC DNA]</scope>
    <source>
        <strain evidence="2">NCTC10132</strain>
    </source>
</reference>
<accession>A0A3B0PLH2</accession>
<gene>
    <name evidence="1" type="ORF">NCTC10132_01029</name>
</gene>
<protein>
    <submittedName>
        <fullName evidence="1">Uncharacterized protein</fullName>
    </submittedName>
</protein>
<feature type="non-terminal residue" evidence="1">
    <location>
        <position position="120"/>
    </location>
</feature>
<keyword evidence="2" id="KW-1185">Reference proteome</keyword>
<evidence type="ECO:0000313" key="1">
    <source>
        <dbReference type="EMBL" id="SYV97662.1"/>
    </source>
</evidence>